<evidence type="ECO:0000256" key="3">
    <source>
        <dbReference type="ARBA" id="ARBA00023295"/>
    </source>
</evidence>
<dbReference type="Proteomes" id="UP001141806">
    <property type="component" value="Unassembled WGS sequence"/>
</dbReference>
<organism evidence="7 8">
    <name type="scientific">Protea cynaroides</name>
    <dbReference type="NCBI Taxonomy" id="273540"/>
    <lineage>
        <taxon>Eukaryota</taxon>
        <taxon>Viridiplantae</taxon>
        <taxon>Streptophyta</taxon>
        <taxon>Embryophyta</taxon>
        <taxon>Tracheophyta</taxon>
        <taxon>Spermatophyta</taxon>
        <taxon>Magnoliopsida</taxon>
        <taxon>Proteales</taxon>
        <taxon>Proteaceae</taxon>
        <taxon>Protea</taxon>
    </lineage>
</organism>
<dbReference type="OrthoDB" id="941679at2759"/>
<feature type="signal peptide" evidence="6">
    <location>
        <begin position="1"/>
        <end position="27"/>
    </location>
</feature>
<dbReference type="FunFam" id="3.20.20.80:FF:000010">
    <property type="entry name" value="glucan endo-1,3-beta-glucosidase, basic"/>
    <property type="match status" value="1"/>
</dbReference>
<feature type="chain" id="PRO_5040157275" description="Glucan endo-1,3-beta-D-glucosidase" evidence="6">
    <location>
        <begin position="28"/>
        <end position="362"/>
    </location>
</feature>
<comment type="similarity">
    <text evidence="1 4">Belongs to the glycosyl hydrolase 17 family.</text>
</comment>
<comment type="caution">
    <text evidence="7">The sequence shown here is derived from an EMBL/GenBank/DDBJ whole genome shotgun (WGS) entry which is preliminary data.</text>
</comment>
<dbReference type="PROSITE" id="PS00587">
    <property type="entry name" value="GLYCOSYL_HYDROL_F17"/>
    <property type="match status" value="1"/>
</dbReference>
<keyword evidence="6" id="KW-0732">Signal</keyword>
<proteinExistence type="inferred from homology"/>
<keyword evidence="2 5" id="KW-0378">Hydrolase</keyword>
<evidence type="ECO:0000256" key="5">
    <source>
        <dbReference type="RuleBase" id="RU004336"/>
    </source>
</evidence>
<dbReference type="AlphaFoldDB" id="A0A9Q0HDE9"/>
<accession>A0A9Q0HDE9</accession>
<dbReference type="GO" id="GO:0005975">
    <property type="term" value="P:carbohydrate metabolic process"/>
    <property type="evidence" value="ECO:0007669"/>
    <property type="project" value="InterPro"/>
</dbReference>
<evidence type="ECO:0000313" key="8">
    <source>
        <dbReference type="Proteomes" id="UP001141806"/>
    </source>
</evidence>
<dbReference type="EMBL" id="JAMYWD010000008">
    <property type="protein sequence ID" value="KAJ4963809.1"/>
    <property type="molecule type" value="Genomic_DNA"/>
</dbReference>
<dbReference type="InterPro" id="IPR000490">
    <property type="entry name" value="Glyco_hydro_17"/>
</dbReference>
<keyword evidence="8" id="KW-1185">Reference proteome</keyword>
<dbReference type="Pfam" id="PF00332">
    <property type="entry name" value="Glyco_hydro_17"/>
    <property type="match status" value="1"/>
</dbReference>
<protein>
    <recommendedName>
        <fullName evidence="9">Glucan endo-1,3-beta-D-glucosidase</fullName>
    </recommendedName>
</protein>
<dbReference type="InterPro" id="IPR017853">
    <property type="entry name" value="GH"/>
</dbReference>
<dbReference type="InterPro" id="IPR044965">
    <property type="entry name" value="Glyco_hydro_17_plant"/>
</dbReference>
<evidence type="ECO:0000256" key="2">
    <source>
        <dbReference type="ARBA" id="ARBA00022801"/>
    </source>
</evidence>
<dbReference type="PANTHER" id="PTHR32227">
    <property type="entry name" value="GLUCAN ENDO-1,3-BETA-GLUCOSIDASE BG1-RELATED-RELATED"/>
    <property type="match status" value="1"/>
</dbReference>
<keyword evidence="3 5" id="KW-0326">Glycosidase</keyword>
<name>A0A9Q0HDE9_9MAGN</name>
<evidence type="ECO:0000256" key="1">
    <source>
        <dbReference type="ARBA" id="ARBA00008773"/>
    </source>
</evidence>
<evidence type="ECO:0000313" key="7">
    <source>
        <dbReference type="EMBL" id="KAJ4963809.1"/>
    </source>
</evidence>
<evidence type="ECO:0008006" key="9">
    <source>
        <dbReference type="Google" id="ProtNLM"/>
    </source>
</evidence>
<reference evidence="7" key="1">
    <citation type="journal article" date="2023" name="Plant J.">
        <title>The genome of the king protea, Protea cynaroides.</title>
        <authorList>
            <person name="Chang J."/>
            <person name="Duong T.A."/>
            <person name="Schoeman C."/>
            <person name="Ma X."/>
            <person name="Roodt D."/>
            <person name="Barker N."/>
            <person name="Li Z."/>
            <person name="Van de Peer Y."/>
            <person name="Mizrachi E."/>
        </authorList>
    </citation>
    <scope>NUCLEOTIDE SEQUENCE</scope>
    <source>
        <tissue evidence="7">Young leaves</tissue>
    </source>
</reference>
<dbReference type="SUPFAM" id="SSF51445">
    <property type="entry name" value="(Trans)glycosidases"/>
    <property type="match status" value="1"/>
</dbReference>
<evidence type="ECO:0000256" key="6">
    <source>
        <dbReference type="SAM" id="SignalP"/>
    </source>
</evidence>
<gene>
    <name evidence="7" type="ORF">NE237_023748</name>
</gene>
<evidence type="ECO:0000256" key="4">
    <source>
        <dbReference type="RuleBase" id="RU004335"/>
    </source>
</evidence>
<dbReference type="Gene3D" id="3.20.20.80">
    <property type="entry name" value="Glycosidases"/>
    <property type="match status" value="1"/>
</dbReference>
<sequence>MLASTGYLLTMFGACVITFVFNAGSRADKIEIANHKWHIAGANGTRNGIDIGVCYGLLGNDLPPATEVVSLFKSNGIQKMRLFNPNPDALQALRGSQIQVTVGVANEDLPALANSREAANSWFTTNVKPYLNDIEFSYIAVGNEALPGQFGPNIGPAMHNLKDVLLENNLHGIQVTTVISTVVLGTSYPPSASAFSEESASGMTYVLKFLSDYGAPIMVNVYPYFAYAAEPENVRLDYAQFTAEGAVVQDGSLSYSNLFDATVDAFIWSMEKVGFPNVDVAIGESGWPSAGNGRFTTPDLARTYNQNFMNHVIQSRGTPKRPNKYMDAHIFAMFNENLKPAGTEQNYGLFYPNKTPVYPIFS</sequence>
<dbReference type="GO" id="GO:0004553">
    <property type="term" value="F:hydrolase activity, hydrolyzing O-glycosyl compounds"/>
    <property type="evidence" value="ECO:0007669"/>
    <property type="project" value="InterPro"/>
</dbReference>